<reference evidence="4" key="1">
    <citation type="submission" date="2020-03" db="EMBL/GenBank/DDBJ databases">
        <title>A high-quality chromosome-level genome assembly of a woody plant with both climbing and erect habits, Rhamnella rubrinervis.</title>
        <authorList>
            <person name="Lu Z."/>
            <person name="Yang Y."/>
            <person name="Zhu X."/>
            <person name="Sun Y."/>
        </authorList>
    </citation>
    <scope>NUCLEOTIDE SEQUENCE</scope>
    <source>
        <strain evidence="4">BYM</strain>
        <tissue evidence="4">Leaf</tissue>
    </source>
</reference>
<dbReference type="Proteomes" id="UP000796880">
    <property type="component" value="Unassembled WGS sequence"/>
</dbReference>
<dbReference type="OrthoDB" id="1912879at2759"/>
<feature type="domain" description="RRM" evidence="3">
    <location>
        <begin position="211"/>
        <end position="298"/>
    </location>
</feature>
<sequence length="482" mass="54196">MLSTGCFPLPCSLNSSTTRSASINYSLSSLYKTHRTHLAFFSNASSAALLFTAFSKNGLLLRSLRTIHNTHMNFCAVCGDRCFGLRVYALKKQGRGEMELFKMDNFDDGHDDDDDDDDELVNGEDIDEEDDDESIFLPFGEMKKWLENKPRGFGEDKEYDTSIEDKLFEEMEQSRKAQAANLNKLKNNSQMPSSKQDGQKKKVREVVPSGVRVQVVNLPRKKNVHRDLTTAFKGVPGIISINPVVSGNKKTRDPICKGYAFVDFKSEEEATRFIQMFTQQSITFGKVQKRVKCEMVNSLVSESALQQSAENTYTAPQPIVPALEGYQSAHSDVDDSALDIEEESNFYEYDDPNDNLDMSEPEDIEEKLESVSVSELSNGDSFDHISESKSLTDSFSSKRLERVQALEKKLLGKGIEEKVPEKGKRMKAGNKKPLRKAKEVKGQRKLDIPGSAKRLKIKEKAVLTDVFSKYGTKSAMTSKEDR</sequence>
<dbReference type="InterPro" id="IPR035979">
    <property type="entry name" value="RBD_domain_sf"/>
</dbReference>
<dbReference type="SUPFAM" id="SSF54928">
    <property type="entry name" value="RNA-binding domain, RBD"/>
    <property type="match status" value="1"/>
</dbReference>
<keyword evidence="5" id="KW-1185">Reference proteome</keyword>
<gene>
    <name evidence="4" type="ORF">FNV43_RR26056</name>
</gene>
<evidence type="ECO:0000313" key="4">
    <source>
        <dbReference type="EMBL" id="KAF3431325.1"/>
    </source>
</evidence>
<dbReference type="InterPro" id="IPR012677">
    <property type="entry name" value="Nucleotide-bd_a/b_plait_sf"/>
</dbReference>
<accession>A0A8K0DP36</accession>
<dbReference type="GO" id="GO:0003723">
    <property type="term" value="F:RNA binding"/>
    <property type="evidence" value="ECO:0007669"/>
    <property type="project" value="UniProtKB-UniRule"/>
</dbReference>
<feature type="compositionally biased region" description="Basic and acidic residues" evidence="2">
    <location>
        <begin position="436"/>
        <end position="447"/>
    </location>
</feature>
<dbReference type="InterPro" id="IPR000504">
    <property type="entry name" value="RRM_dom"/>
</dbReference>
<dbReference type="CDD" id="cd00590">
    <property type="entry name" value="RRM_SF"/>
    <property type="match status" value="1"/>
</dbReference>
<feature type="region of interest" description="Disordered" evidence="2">
    <location>
        <begin position="182"/>
        <end position="204"/>
    </location>
</feature>
<feature type="compositionally biased region" description="Basic residues" evidence="2">
    <location>
        <begin position="424"/>
        <end position="435"/>
    </location>
</feature>
<dbReference type="AlphaFoldDB" id="A0A8K0DP36"/>
<keyword evidence="1" id="KW-0694">RNA-binding</keyword>
<feature type="region of interest" description="Disordered" evidence="2">
    <location>
        <begin position="417"/>
        <end position="447"/>
    </location>
</feature>
<name>A0A8K0DP36_9ROSA</name>
<evidence type="ECO:0000259" key="3">
    <source>
        <dbReference type="PROSITE" id="PS50102"/>
    </source>
</evidence>
<proteinExistence type="predicted"/>
<evidence type="ECO:0000313" key="5">
    <source>
        <dbReference type="Proteomes" id="UP000796880"/>
    </source>
</evidence>
<feature type="region of interest" description="Disordered" evidence="2">
    <location>
        <begin position="105"/>
        <end position="130"/>
    </location>
</feature>
<evidence type="ECO:0000256" key="2">
    <source>
        <dbReference type="SAM" id="MobiDB-lite"/>
    </source>
</evidence>
<dbReference type="Gene3D" id="3.30.70.330">
    <property type="match status" value="1"/>
</dbReference>
<comment type="caution">
    <text evidence="4">The sequence shown here is derived from an EMBL/GenBank/DDBJ whole genome shotgun (WGS) entry which is preliminary data.</text>
</comment>
<feature type="compositionally biased region" description="Acidic residues" evidence="2">
    <location>
        <begin position="109"/>
        <end position="130"/>
    </location>
</feature>
<dbReference type="Pfam" id="PF00076">
    <property type="entry name" value="RRM_1"/>
    <property type="match status" value="1"/>
</dbReference>
<evidence type="ECO:0000256" key="1">
    <source>
        <dbReference type="PROSITE-ProRule" id="PRU00176"/>
    </source>
</evidence>
<dbReference type="PANTHER" id="PTHR37200">
    <property type="entry name" value="RNA-BINDING (RRM/RBD/RNP MOTIFS) FAMILY PROTEIN"/>
    <property type="match status" value="1"/>
</dbReference>
<dbReference type="EMBL" id="VOIH02000012">
    <property type="protein sequence ID" value="KAF3431325.1"/>
    <property type="molecule type" value="Genomic_DNA"/>
</dbReference>
<organism evidence="4 5">
    <name type="scientific">Rhamnella rubrinervis</name>
    <dbReference type="NCBI Taxonomy" id="2594499"/>
    <lineage>
        <taxon>Eukaryota</taxon>
        <taxon>Viridiplantae</taxon>
        <taxon>Streptophyta</taxon>
        <taxon>Embryophyta</taxon>
        <taxon>Tracheophyta</taxon>
        <taxon>Spermatophyta</taxon>
        <taxon>Magnoliopsida</taxon>
        <taxon>eudicotyledons</taxon>
        <taxon>Gunneridae</taxon>
        <taxon>Pentapetalae</taxon>
        <taxon>rosids</taxon>
        <taxon>fabids</taxon>
        <taxon>Rosales</taxon>
        <taxon>Rhamnaceae</taxon>
        <taxon>rhamnoid group</taxon>
        <taxon>Rhamneae</taxon>
        <taxon>Rhamnella</taxon>
    </lineage>
</organism>
<dbReference type="PROSITE" id="PS50102">
    <property type="entry name" value="RRM"/>
    <property type="match status" value="1"/>
</dbReference>
<protein>
    <recommendedName>
        <fullName evidence="3">RRM domain-containing protein</fullName>
    </recommendedName>
</protein>
<dbReference type="PANTHER" id="PTHR37200:SF1">
    <property type="entry name" value="RNA-BINDING (RRM_RBD_RNP MOTIFS) FAMILY PROTEIN"/>
    <property type="match status" value="1"/>
</dbReference>